<proteinExistence type="predicted"/>
<dbReference type="InterPro" id="IPR050287">
    <property type="entry name" value="MTA/SAH_deaminase"/>
</dbReference>
<dbReference type="GO" id="GO:0016787">
    <property type="term" value="F:hydrolase activity"/>
    <property type="evidence" value="ECO:0007669"/>
    <property type="project" value="InterPro"/>
</dbReference>
<evidence type="ECO:0000313" key="5">
    <source>
        <dbReference type="Proteomes" id="UP000325030"/>
    </source>
</evidence>
<dbReference type="InterPro" id="IPR032466">
    <property type="entry name" value="Metal_Hydrolase"/>
</dbReference>
<dbReference type="Proteomes" id="UP000325030">
    <property type="component" value="Chromosome"/>
</dbReference>
<dbReference type="STRING" id="1294262.GCA_001316085_00553"/>
<dbReference type="EMBL" id="AP018930">
    <property type="protein sequence ID" value="BBG26943.1"/>
    <property type="molecule type" value="Genomic_DNA"/>
</dbReference>
<evidence type="ECO:0000313" key="3">
    <source>
        <dbReference type="EMBL" id="BBG26943.1"/>
    </source>
</evidence>
<protein>
    <submittedName>
        <fullName evidence="2">5'-deoxyadenosine deaminase</fullName>
    </submittedName>
</protein>
<dbReference type="InterPro" id="IPR006680">
    <property type="entry name" value="Amidohydro-rel"/>
</dbReference>
<dbReference type="SUPFAM" id="SSF51556">
    <property type="entry name" value="Metallo-dependent hydrolases"/>
    <property type="match status" value="1"/>
</dbReference>
<dbReference type="OrthoDB" id="42910at2157"/>
<evidence type="ECO:0000313" key="4">
    <source>
        <dbReference type="Proteomes" id="UP000322983"/>
    </source>
</evidence>
<dbReference type="Proteomes" id="UP000322983">
    <property type="component" value="Chromosome"/>
</dbReference>
<dbReference type="KEGG" id="step:IC006_1493"/>
<evidence type="ECO:0000259" key="1">
    <source>
        <dbReference type="Pfam" id="PF01979"/>
    </source>
</evidence>
<dbReference type="PANTHER" id="PTHR43794">
    <property type="entry name" value="AMINOHYDROLASE SSNA-RELATED"/>
    <property type="match status" value="1"/>
</dbReference>
<evidence type="ECO:0000313" key="2">
    <source>
        <dbReference type="EMBL" id="BBG24186.1"/>
    </source>
</evidence>
<feature type="domain" description="Amidohydrolase-related" evidence="1">
    <location>
        <begin position="219"/>
        <end position="325"/>
    </location>
</feature>
<keyword evidence="4" id="KW-1185">Reference proteome</keyword>
<dbReference type="RefSeq" id="WP_149528532.1">
    <property type="nucleotide sequence ID" value="NZ_AP018929.1"/>
</dbReference>
<dbReference type="GeneID" id="41717808"/>
<dbReference type="PANTHER" id="PTHR43794:SF5">
    <property type="entry name" value="CHLOROHYDROLASE FAMILY PROTEIN"/>
    <property type="match status" value="1"/>
</dbReference>
<reference evidence="2 4" key="2">
    <citation type="journal article" date="2020" name="Int. J. Syst. Evol. Microbiol.">
        <title>Sulfuracidifex tepidarius gen. nov., sp. nov. and transfer of Sulfolobus metallicus Huber and Stetter 1992 to the genus Sulfuracidifex as Sulfuracidifex metallicus comb. nov.</title>
        <authorList>
            <person name="Itoh T."/>
            <person name="Miura T."/>
            <person name="Sakai H.D."/>
            <person name="Kato S."/>
            <person name="Ohkuma M."/>
            <person name="Takashina T."/>
        </authorList>
    </citation>
    <scope>NUCLEOTIDE SEQUENCE [LARGE SCALE GENOMIC DNA]</scope>
    <source>
        <strain evidence="2 4">IC-006</strain>
        <strain evidence="3">IC-007</strain>
    </source>
</reference>
<sequence>MEGNRERKVINVSSGIMGDSLDWKENFNLEVEDGIITHVGNGLVGNAYEIKGLLMPSLVNFHVHSGDYMVMEEGYQLTVKEAVGDPLSFKYKAFSREGYDVSASIRLFLRESLRLGVKTVVDFREQGIQGSKLAKTLKGQWVNYFILGRLEEEEFSREALRELMKYADGYGLPSPSAKYDFRVIKDSVKLRASHFAETLSQWLKYDLESFIEDFSPSFLVHGVWLDEEEMRVLADRDVPLVMCPRSNMWFSVGIPKVDLAMDSQVKVFFGTDNGAWISPNLWKDMELALLISRTRKPGSDYSKQILKGSTTLPSSFLGIKNRVEEGTPLNMLNVVDDENSGIKISKNKYMAIIKRGGDYILKSPELSKQ</sequence>
<name>A0A510DVD3_9CREN</name>
<accession>A0A510E355</accession>
<dbReference type="Gene3D" id="3.20.20.140">
    <property type="entry name" value="Metal-dependent hydrolases"/>
    <property type="match status" value="1"/>
</dbReference>
<organism evidence="2 4">
    <name type="scientific">Sulfuracidifex tepidarius</name>
    <dbReference type="NCBI Taxonomy" id="1294262"/>
    <lineage>
        <taxon>Archaea</taxon>
        <taxon>Thermoproteota</taxon>
        <taxon>Thermoprotei</taxon>
        <taxon>Sulfolobales</taxon>
        <taxon>Sulfolobaceae</taxon>
        <taxon>Sulfuracidifex</taxon>
    </lineage>
</organism>
<accession>A0A510DVD3</accession>
<dbReference type="AlphaFoldDB" id="A0A510DVD3"/>
<reference evidence="5" key="1">
    <citation type="submission" date="2018-09" db="EMBL/GenBank/DDBJ databases">
        <title>Complete Genome Sequencing of Sulfolobus sp. JCM 16834.</title>
        <authorList>
            <person name="Kato S."/>
            <person name="Itoh T."/>
            <person name="Ohkuma M."/>
        </authorList>
    </citation>
    <scope>NUCLEOTIDE SEQUENCE [LARGE SCALE GENOMIC DNA]</scope>
    <source>
        <strain evidence="5">IC-007</strain>
    </source>
</reference>
<dbReference type="EMBL" id="AP018929">
    <property type="protein sequence ID" value="BBG24186.1"/>
    <property type="molecule type" value="Genomic_DNA"/>
</dbReference>
<gene>
    <name evidence="2" type="ORF">IC006_1493</name>
    <name evidence="3" type="ORF">IC007_1470</name>
</gene>
<dbReference type="Pfam" id="PF01979">
    <property type="entry name" value="Amidohydro_1"/>
    <property type="match status" value="1"/>
</dbReference>